<feature type="transmembrane region" description="Helical" evidence="5">
    <location>
        <begin position="48"/>
        <end position="66"/>
    </location>
</feature>
<proteinExistence type="predicted"/>
<evidence type="ECO:0000313" key="7">
    <source>
        <dbReference type="EMBL" id="OEG09472.1"/>
    </source>
</evidence>
<dbReference type="Pfam" id="PF13515">
    <property type="entry name" value="FUSC_2"/>
    <property type="match status" value="1"/>
</dbReference>
<comment type="subcellular location">
    <subcellularLocation>
        <location evidence="1">Membrane</location>
        <topology evidence="1">Multi-pass membrane protein</topology>
    </subcellularLocation>
</comment>
<keyword evidence="3 5" id="KW-1133">Transmembrane helix</keyword>
<keyword evidence="4 5" id="KW-0472">Membrane</keyword>
<evidence type="ECO:0000256" key="5">
    <source>
        <dbReference type="SAM" id="Phobius"/>
    </source>
</evidence>
<keyword evidence="2 5" id="KW-0812">Transmembrane</keyword>
<protein>
    <recommendedName>
        <fullName evidence="6">Integral membrane bound transporter domain-containing protein</fullName>
    </recommendedName>
</protein>
<feature type="transmembrane region" description="Helical" evidence="5">
    <location>
        <begin position="78"/>
        <end position="95"/>
    </location>
</feature>
<keyword evidence="8" id="KW-1185">Reference proteome</keyword>
<accession>A0A1E5G9U0</accession>
<dbReference type="AlphaFoldDB" id="A0A1E5G9U0"/>
<evidence type="ECO:0000259" key="6">
    <source>
        <dbReference type="Pfam" id="PF13515"/>
    </source>
</evidence>
<evidence type="ECO:0000256" key="3">
    <source>
        <dbReference type="ARBA" id="ARBA00022989"/>
    </source>
</evidence>
<sequence>MAAVVFMCIAFYTVVGNPDNTSLMMISSSTAAFGIYPKTVDVWIFARYRMLGTAIGCFFGTVYLLIQNHLTDEGLSRLIFIPLLIFLTVTISGGVKSPITVRGSVMTLITMTLVAPVNDKNYVLQRILATLVGTLMAVLVNFLFEPKKSHILKDLRKSVNVDKRNKTDEL</sequence>
<feature type="transmembrane region" description="Helical" evidence="5">
    <location>
        <begin position="123"/>
        <end position="144"/>
    </location>
</feature>
<name>A0A1E5G9U0_9ENTE</name>
<comment type="caution">
    <text evidence="7">The sequence shown here is derived from an EMBL/GenBank/DDBJ whole genome shotgun (WGS) entry which is preliminary data.</text>
</comment>
<feature type="domain" description="Integral membrane bound transporter" evidence="6">
    <location>
        <begin position="30"/>
        <end position="140"/>
    </location>
</feature>
<gene>
    <name evidence="7" type="ORF">BCR21_14040</name>
</gene>
<evidence type="ECO:0000256" key="2">
    <source>
        <dbReference type="ARBA" id="ARBA00022692"/>
    </source>
</evidence>
<dbReference type="InterPro" id="IPR049453">
    <property type="entry name" value="Memb_transporter_dom"/>
</dbReference>
<organism evidence="7 8">
    <name type="scientific">Enterococcus ureasiticus</name>
    <dbReference type="NCBI Taxonomy" id="903984"/>
    <lineage>
        <taxon>Bacteria</taxon>
        <taxon>Bacillati</taxon>
        <taxon>Bacillota</taxon>
        <taxon>Bacilli</taxon>
        <taxon>Lactobacillales</taxon>
        <taxon>Enterococcaceae</taxon>
        <taxon>Enterococcus</taxon>
    </lineage>
</organism>
<evidence type="ECO:0000313" key="8">
    <source>
        <dbReference type="Proteomes" id="UP000094068"/>
    </source>
</evidence>
<evidence type="ECO:0000256" key="1">
    <source>
        <dbReference type="ARBA" id="ARBA00004141"/>
    </source>
</evidence>
<dbReference type="EMBL" id="MIJZ01000016">
    <property type="protein sequence ID" value="OEG09472.1"/>
    <property type="molecule type" value="Genomic_DNA"/>
</dbReference>
<dbReference type="GO" id="GO:0016020">
    <property type="term" value="C:membrane"/>
    <property type="evidence" value="ECO:0007669"/>
    <property type="project" value="UniProtKB-SubCell"/>
</dbReference>
<reference evidence="8" key="1">
    <citation type="submission" date="2016-09" db="EMBL/GenBank/DDBJ databases">
        <authorList>
            <person name="Gulvik C.A."/>
        </authorList>
    </citation>
    <scope>NUCLEOTIDE SEQUENCE [LARGE SCALE GENOMIC DNA]</scope>
    <source>
        <strain evidence="8">DSM 23328</strain>
    </source>
</reference>
<dbReference type="Proteomes" id="UP000094068">
    <property type="component" value="Unassembled WGS sequence"/>
</dbReference>
<evidence type="ECO:0000256" key="4">
    <source>
        <dbReference type="ARBA" id="ARBA00023136"/>
    </source>
</evidence>
<dbReference type="OrthoDB" id="9807111at2"/>